<evidence type="ECO:0000259" key="10">
    <source>
        <dbReference type="Pfam" id="PF12806"/>
    </source>
</evidence>
<proteinExistence type="inferred from homology"/>
<dbReference type="RefSeq" id="WP_272743230.1">
    <property type="nucleotide sequence ID" value="NZ_JAQQKV010000001.1"/>
</dbReference>
<evidence type="ECO:0000259" key="9">
    <source>
        <dbReference type="Pfam" id="PF02771"/>
    </source>
</evidence>
<dbReference type="InterPro" id="IPR009100">
    <property type="entry name" value="AcylCoA_DH/oxidase_NM_dom_sf"/>
</dbReference>
<dbReference type="Gene3D" id="1.10.540.10">
    <property type="entry name" value="Acyl-CoA dehydrogenase/oxidase, N-terminal domain"/>
    <property type="match status" value="1"/>
</dbReference>
<evidence type="ECO:0000256" key="6">
    <source>
        <dbReference type="RuleBase" id="RU362125"/>
    </source>
</evidence>
<dbReference type="Gene3D" id="2.40.110.10">
    <property type="entry name" value="Butyryl-CoA Dehydrogenase, subunit A, domain 2"/>
    <property type="match status" value="1"/>
</dbReference>
<dbReference type="EMBL" id="JAQQKV010000001">
    <property type="protein sequence ID" value="MDC7674919.1"/>
    <property type="molecule type" value="Genomic_DNA"/>
</dbReference>
<dbReference type="Pfam" id="PF02770">
    <property type="entry name" value="Acyl-CoA_dh_M"/>
    <property type="match status" value="1"/>
</dbReference>
<dbReference type="Pfam" id="PF02771">
    <property type="entry name" value="Acyl-CoA_dh_N"/>
    <property type="match status" value="1"/>
</dbReference>
<keyword evidence="12" id="KW-1185">Reference proteome</keyword>
<evidence type="ECO:0000313" key="11">
    <source>
        <dbReference type="EMBL" id="MDC7674919.1"/>
    </source>
</evidence>
<dbReference type="InterPro" id="IPR037069">
    <property type="entry name" value="AcylCoA_DH/ox_N_sf"/>
</dbReference>
<dbReference type="InterPro" id="IPR025878">
    <property type="entry name" value="Acyl-CoA_dh-like_C_dom"/>
</dbReference>
<sequence>MTFRPSTKDINFCLQHIVDIDDFYLTEGYPDFDGDILSAVLDAAGDMARDVIAPINVVGDHQGARLENGQVLIADGFGEAISAYAEGGWNSLAADPMHGGQGLPKTLEQACFEMFNSANMAFTLNPTLTLGAIEALSAYGSERQKTIYLPRLISGEWSGTMNLTEPQSGSDLSTLTTVAQPIGNGLYQLTGQKIFITWGDHEARENILHLVLARLPDAPVGTKGISLFLCPKYQIDDDGKLGDRNSVRAVGLEHKMGIHASPTCVMAFEGAVAEMVGPPNEGLAAMFVMMNAARLAVGTQGVGIADRAWQQAHLYAIERRQGRSALTGQGNAAIYDHPDVRLTLALCKAKIDAARALCLATAKAYDQARKGRESVRDRARRREDLFVPIAKAWATQVGCDVASAGVQVHGGMGYIEETGAAQHYRDARIAPIYEGTNGIQAADLVGRKLSQDNGLAARELSEDIRLFIKDTETKNVITLSGLIDALQTFDEATNWLIQQKVQNPATVATAASRYLSLCGDLIGGWLLAKGALAAQERLDQGDEDREWLRSKIALYEIYSTQILSAASAHLSAIKMTVAPLEALTAAAIYPD</sequence>
<keyword evidence="3 6" id="KW-0285">Flavoprotein</keyword>
<comment type="cofactor">
    <cofactor evidence="1 6">
        <name>FAD</name>
        <dbReference type="ChEBI" id="CHEBI:57692"/>
    </cofactor>
</comment>
<evidence type="ECO:0000256" key="5">
    <source>
        <dbReference type="ARBA" id="ARBA00023002"/>
    </source>
</evidence>
<dbReference type="InterPro" id="IPR009075">
    <property type="entry name" value="AcylCo_DH/oxidase_C"/>
</dbReference>
<organism evidence="11 12">
    <name type="scientific">Asticcacaulis machinosus</name>
    <dbReference type="NCBI Taxonomy" id="2984211"/>
    <lineage>
        <taxon>Bacteria</taxon>
        <taxon>Pseudomonadati</taxon>
        <taxon>Pseudomonadota</taxon>
        <taxon>Alphaproteobacteria</taxon>
        <taxon>Caulobacterales</taxon>
        <taxon>Caulobacteraceae</taxon>
        <taxon>Asticcacaulis</taxon>
    </lineage>
</organism>
<keyword evidence="4 6" id="KW-0274">FAD</keyword>
<dbReference type="Pfam" id="PF12806">
    <property type="entry name" value="Acyl-CoA_dh_C"/>
    <property type="match status" value="1"/>
</dbReference>
<feature type="domain" description="Acyl-CoA dehydrogenase/oxidase N-terminal" evidence="9">
    <location>
        <begin position="79"/>
        <end position="156"/>
    </location>
</feature>
<evidence type="ECO:0000256" key="4">
    <source>
        <dbReference type="ARBA" id="ARBA00022827"/>
    </source>
</evidence>
<comment type="caution">
    <text evidence="11">The sequence shown here is derived from an EMBL/GenBank/DDBJ whole genome shotgun (WGS) entry which is preliminary data.</text>
</comment>
<dbReference type="InterPro" id="IPR052166">
    <property type="entry name" value="Diverse_Acyl-CoA_DH"/>
</dbReference>
<dbReference type="Pfam" id="PF00441">
    <property type="entry name" value="Acyl-CoA_dh_1"/>
    <property type="match status" value="1"/>
</dbReference>
<dbReference type="Gene3D" id="1.20.140.10">
    <property type="entry name" value="Butyryl-CoA Dehydrogenase, subunit A, domain 3"/>
    <property type="match status" value="1"/>
</dbReference>
<evidence type="ECO:0000256" key="3">
    <source>
        <dbReference type="ARBA" id="ARBA00022630"/>
    </source>
</evidence>
<dbReference type="InterPro" id="IPR046373">
    <property type="entry name" value="Acyl-CoA_Oxase/DH_mid-dom_sf"/>
</dbReference>
<dbReference type="InterPro" id="IPR006091">
    <property type="entry name" value="Acyl-CoA_Oxase/DH_mid-dom"/>
</dbReference>
<evidence type="ECO:0000259" key="8">
    <source>
        <dbReference type="Pfam" id="PF02770"/>
    </source>
</evidence>
<dbReference type="InterPro" id="IPR036250">
    <property type="entry name" value="AcylCo_DH-like_C"/>
</dbReference>
<evidence type="ECO:0000256" key="1">
    <source>
        <dbReference type="ARBA" id="ARBA00001974"/>
    </source>
</evidence>
<dbReference type="SUPFAM" id="SSF47203">
    <property type="entry name" value="Acyl-CoA dehydrogenase C-terminal domain-like"/>
    <property type="match status" value="1"/>
</dbReference>
<reference evidence="11 12" key="1">
    <citation type="submission" date="2023-01" db="EMBL/GenBank/DDBJ databases">
        <title>Novel species of the genus Asticcacaulis isolated from rivers.</title>
        <authorList>
            <person name="Lu H."/>
        </authorList>
    </citation>
    <scope>NUCLEOTIDE SEQUENCE [LARGE SCALE GENOMIC DNA]</scope>
    <source>
        <strain evidence="11 12">LKC15W</strain>
    </source>
</reference>
<protein>
    <submittedName>
        <fullName evidence="11">Acyl-CoA dehydrogenase</fullName>
    </submittedName>
</protein>
<gene>
    <name evidence="11" type="ORF">PQU98_02170</name>
</gene>
<feature type="domain" description="Acyl-CoA dehydrogenase/oxidase C-terminal" evidence="7">
    <location>
        <begin position="280"/>
        <end position="444"/>
    </location>
</feature>
<dbReference type="PANTHER" id="PTHR42803:SF1">
    <property type="entry name" value="BROAD-SPECIFICITY LINEAR ACYL-COA DEHYDROGENASE FADE5"/>
    <property type="match status" value="1"/>
</dbReference>
<evidence type="ECO:0000256" key="2">
    <source>
        <dbReference type="ARBA" id="ARBA00009347"/>
    </source>
</evidence>
<accession>A0ABT5HH42</accession>
<keyword evidence="5 6" id="KW-0560">Oxidoreductase</keyword>
<feature type="domain" description="Acyl-CoA oxidase/dehydrogenase middle" evidence="8">
    <location>
        <begin position="161"/>
        <end position="269"/>
    </location>
</feature>
<evidence type="ECO:0000259" key="7">
    <source>
        <dbReference type="Pfam" id="PF00441"/>
    </source>
</evidence>
<dbReference type="PANTHER" id="PTHR42803">
    <property type="entry name" value="ACYL-COA DEHYDROGENASE"/>
    <property type="match status" value="1"/>
</dbReference>
<dbReference type="Proteomes" id="UP001218579">
    <property type="component" value="Unassembled WGS sequence"/>
</dbReference>
<evidence type="ECO:0000313" key="12">
    <source>
        <dbReference type="Proteomes" id="UP001218579"/>
    </source>
</evidence>
<dbReference type="SUPFAM" id="SSF56645">
    <property type="entry name" value="Acyl-CoA dehydrogenase NM domain-like"/>
    <property type="match status" value="1"/>
</dbReference>
<dbReference type="InterPro" id="IPR013786">
    <property type="entry name" value="AcylCoA_DH/ox_N"/>
</dbReference>
<comment type="similarity">
    <text evidence="2 6">Belongs to the acyl-CoA dehydrogenase family.</text>
</comment>
<feature type="domain" description="Acetyl-CoA dehydrogenase-like C-terminal" evidence="10">
    <location>
        <begin position="462"/>
        <end position="578"/>
    </location>
</feature>
<name>A0ABT5HH42_9CAUL</name>